<dbReference type="RefSeq" id="WP_126292879.1">
    <property type="nucleotide sequence ID" value="NZ_CP155468.1"/>
</dbReference>
<evidence type="ECO:0000256" key="1">
    <source>
        <dbReference type="SAM" id="Phobius"/>
    </source>
</evidence>
<accession>A0A3S0HN89</accession>
<dbReference type="Proteomes" id="UP000276349">
    <property type="component" value="Unassembled WGS sequence"/>
</dbReference>
<name>A0A3S0HN89_9BACI</name>
<feature type="transmembrane region" description="Helical" evidence="1">
    <location>
        <begin position="62"/>
        <end position="82"/>
    </location>
</feature>
<proteinExistence type="predicted"/>
<keyword evidence="1" id="KW-0812">Transmembrane</keyword>
<dbReference type="Pfam" id="PF11877">
    <property type="entry name" value="DUF3397"/>
    <property type="match status" value="1"/>
</dbReference>
<keyword evidence="3" id="KW-1185">Reference proteome</keyword>
<dbReference type="OrthoDB" id="2353183at2"/>
<evidence type="ECO:0000313" key="2">
    <source>
        <dbReference type="EMBL" id="RTQ95401.1"/>
    </source>
</evidence>
<keyword evidence="1" id="KW-1133">Transmembrane helix</keyword>
<dbReference type="InterPro" id="IPR024515">
    <property type="entry name" value="DUF3397"/>
</dbReference>
<organism evidence="2 3">
    <name type="scientific">Lysinibacillus telephonicus</name>
    <dbReference type="NCBI Taxonomy" id="1714840"/>
    <lineage>
        <taxon>Bacteria</taxon>
        <taxon>Bacillati</taxon>
        <taxon>Bacillota</taxon>
        <taxon>Bacilli</taxon>
        <taxon>Bacillales</taxon>
        <taxon>Bacillaceae</taxon>
        <taxon>Lysinibacillus</taxon>
    </lineage>
</organism>
<dbReference type="AlphaFoldDB" id="A0A3S0HN89"/>
<protein>
    <submittedName>
        <fullName evidence="2">DUF3397 family protein</fullName>
    </submittedName>
</protein>
<dbReference type="EMBL" id="RXNR01000006">
    <property type="protein sequence ID" value="RTQ95401.1"/>
    <property type="molecule type" value="Genomic_DNA"/>
</dbReference>
<keyword evidence="1" id="KW-0472">Membrane</keyword>
<feature type="transmembrane region" description="Helical" evidence="1">
    <location>
        <begin position="37"/>
        <end position="56"/>
    </location>
</feature>
<feature type="transmembrane region" description="Helical" evidence="1">
    <location>
        <begin position="6"/>
        <end position="25"/>
    </location>
</feature>
<reference evidence="2 3" key="1">
    <citation type="submission" date="2018-12" db="EMBL/GenBank/DDBJ databases">
        <authorList>
            <person name="Yu L."/>
        </authorList>
    </citation>
    <scope>NUCLEOTIDE SEQUENCE [LARGE SCALE GENOMIC DNA]</scope>
    <source>
        <strain evidence="2 3">S5H2222</strain>
    </source>
</reference>
<gene>
    <name evidence="2" type="ORF">EKG35_03195</name>
</gene>
<feature type="transmembrane region" description="Helical" evidence="1">
    <location>
        <begin position="102"/>
        <end position="124"/>
    </location>
</feature>
<evidence type="ECO:0000313" key="3">
    <source>
        <dbReference type="Proteomes" id="UP000276349"/>
    </source>
</evidence>
<sequence>MLVIQYIISAIICFPIILFFITYAIFHKRKKSVAKSFGYAADATTFILLFSVPLSISSLWGMKYNIIVFVIEIVIAIIFTYIDWRTKKEIEILPLLKKTWRLYFIILTIAYMAIWIIGLIQSIIEYIVN</sequence>
<comment type="caution">
    <text evidence="2">The sequence shown here is derived from an EMBL/GenBank/DDBJ whole genome shotgun (WGS) entry which is preliminary data.</text>
</comment>